<keyword evidence="3" id="KW-1185">Reference proteome</keyword>
<proteinExistence type="predicted"/>
<name>A0A9N8EIA4_9STRA</name>
<organism evidence="2 3">
    <name type="scientific">Seminavis robusta</name>
    <dbReference type="NCBI Taxonomy" id="568900"/>
    <lineage>
        <taxon>Eukaryota</taxon>
        <taxon>Sar</taxon>
        <taxon>Stramenopiles</taxon>
        <taxon>Ochrophyta</taxon>
        <taxon>Bacillariophyta</taxon>
        <taxon>Bacillariophyceae</taxon>
        <taxon>Bacillariophycidae</taxon>
        <taxon>Naviculales</taxon>
        <taxon>Naviculaceae</taxon>
        <taxon>Seminavis</taxon>
    </lineage>
</organism>
<dbReference type="AlphaFoldDB" id="A0A9N8EIA4"/>
<dbReference type="GO" id="GO:0006749">
    <property type="term" value="P:glutathione metabolic process"/>
    <property type="evidence" value="ECO:0007669"/>
    <property type="project" value="TreeGrafter"/>
</dbReference>
<dbReference type="EMBL" id="CAICTM010000978">
    <property type="protein sequence ID" value="CAB9518990.1"/>
    <property type="molecule type" value="Genomic_DNA"/>
</dbReference>
<dbReference type="PANTHER" id="PTHR11365:SF2">
    <property type="entry name" value="5-OXOPROLINASE"/>
    <property type="match status" value="1"/>
</dbReference>
<evidence type="ECO:0000313" key="3">
    <source>
        <dbReference type="Proteomes" id="UP001153069"/>
    </source>
</evidence>
<accession>A0A9N8EIA4</accession>
<feature type="domain" description="Hydantoinase A/oxoprolinase" evidence="1">
    <location>
        <begin position="13"/>
        <end position="106"/>
    </location>
</feature>
<dbReference type="PANTHER" id="PTHR11365">
    <property type="entry name" value="5-OXOPROLINASE RELATED"/>
    <property type="match status" value="1"/>
</dbReference>
<dbReference type="GO" id="GO:0017168">
    <property type="term" value="F:5-oxoprolinase (ATP-hydrolyzing) activity"/>
    <property type="evidence" value="ECO:0007669"/>
    <property type="project" value="TreeGrafter"/>
</dbReference>
<evidence type="ECO:0000313" key="2">
    <source>
        <dbReference type="EMBL" id="CAB9518990.1"/>
    </source>
</evidence>
<dbReference type="InterPro" id="IPR045079">
    <property type="entry name" value="Oxoprolinase-like"/>
</dbReference>
<dbReference type="Pfam" id="PF01968">
    <property type="entry name" value="Hydantoinase_A"/>
    <property type="match status" value="1"/>
</dbReference>
<protein>
    <submittedName>
        <fullName evidence="2">5-oxoprolinase</fullName>
    </submittedName>
</protein>
<dbReference type="OrthoDB" id="3643at2759"/>
<sequence length="173" mass="19138">MWQAAFLPGLILKPNEDEPLDVEGVCKAFAELTKLQEEAGRSAEELAYGFLLLANEAMCWPIRNLTQLEMKGFDITRTHKLACFGGAGPQHACAMAKALGMKKVLVVGSWADAEQEPAPEKSTTGRSEWTFDPCYVVHSRQLAPKPSPHLSQDGRMAGIQIWKKYLEVDQSYG</sequence>
<dbReference type="InterPro" id="IPR002821">
    <property type="entry name" value="Hydantoinase_A"/>
</dbReference>
<dbReference type="GO" id="GO:0005829">
    <property type="term" value="C:cytosol"/>
    <property type="evidence" value="ECO:0007669"/>
    <property type="project" value="TreeGrafter"/>
</dbReference>
<gene>
    <name evidence="2" type="ORF">SEMRO_980_G227320.1</name>
</gene>
<comment type="caution">
    <text evidence="2">The sequence shown here is derived from an EMBL/GenBank/DDBJ whole genome shotgun (WGS) entry which is preliminary data.</text>
</comment>
<dbReference type="Proteomes" id="UP001153069">
    <property type="component" value="Unassembled WGS sequence"/>
</dbReference>
<evidence type="ECO:0000259" key="1">
    <source>
        <dbReference type="Pfam" id="PF01968"/>
    </source>
</evidence>
<reference evidence="2" key="1">
    <citation type="submission" date="2020-06" db="EMBL/GenBank/DDBJ databases">
        <authorList>
            <consortium name="Plant Systems Biology data submission"/>
        </authorList>
    </citation>
    <scope>NUCLEOTIDE SEQUENCE</scope>
    <source>
        <strain evidence="2">D6</strain>
    </source>
</reference>